<dbReference type="OMA" id="ELPECHP"/>
<dbReference type="RefSeq" id="XP_003883943.1">
    <property type="nucleotide sequence ID" value="XM_003883894.1"/>
</dbReference>
<dbReference type="VEuPathDB" id="ToxoDB:NCLIV_036930"/>
<dbReference type="PROSITE" id="PS00796">
    <property type="entry name" value="1433_1"/>
    <property type="match status" value="1"/>
</dbReference>
<reference evidence="4" key="1">
    <citation type="journal article" date="2012" name="PLoS Pathog.">
        <title>Comparative genomics of the apicomplexan parasites Toxoplasma gondii and Neospora caninum: Coccidia differing in host range and transmission strategy.</title>
        <authorList>
            <person name="Reid A.J."/>
            <person name="Vermont S.J."/>
            <person name="Cotton J.A."/>
            <person name="Harris D."/>
            <person name="Hill-Cawthorne G.A."/>
            <person name="Konen-Waisman S."/>
            <person name="Latham S.M."/>
            <person name="Mourier T."/>
            <person name="Norton R."/>
            <person name="Quail M.A."/>
            <person name="Sanders M."/>
            <person name="Shanmugam D."/>
            <person name="Sohal A."/>
            <person name="Wasmuth J.D."/>
            <person name="Brunk B."/>
            <person name="Grigg M.E."/>
            <person name="Howard J.C."/>
            <person name="Parkinson J."/>
            <person name="Roos D.S."/>
            <person name="Trees A.J."/>
            <person name="Berriman M."/>
            <person name="Pain A."/>
            <person name="Wastling J.M."/>
        </authorList>
    </citation>
    <scope>NUCLEOTIDE SEQUENCE [LARGE SCALE GENOMIC DNA]</scope>
    <source>
        <strain evidence="4">Liverpool</strain>
    </source>
</reference>
<name>F0VJK0_NEOCL</name>
<dbReference type="PIRSF" id="PIRSF000868">
    <property type="entry name" value="14-3-3"/>
    <property type="match status" value="1"/>
</dbReference>
<gene>
    <name evidence="3" type="ORF">NCLIV_036930</name>
</gene>
<dbReference type="Pfam" id="PF00244">
    <property type="entry name" value="14-3-3"/>
    <property type="match status" value="1"/>
</dbReference>
<organism evidence="3 4">
    <name type="scientific">Neospora caninum (strain Liverpool)</name>
    <dbReference type="NCBI Taxonomy" id="572307"/>
    <lineage>
        <taxon>Eukaryota</taxon>
        <taxon>Sar</taxon>
        <taxon>Alveolata</taxon>
        <taxon>Apicomplexa</taxon>
        <taxon>Conoidasida</taxon>
        <taxon>Coccidia</taxon>
        <taxon>Eucoccidiorida</taxon>
        <taxon>Eimeriorina</taxon>
        <taxon>Sarcocystidae</taxon>
        <taxon>Neospora</taxon>
    </lineage>
</organism>
<dbReference type="InterPro" id="IPR000308">
    <property type="entry name" value="14-3-3"/>
</dbReference>
<dbReference type="PANTHER" id="PTHR18860">
    <property type="entry name" value="14-3-3 PROTEIN"/>
    <property type="match status" value="1"/>
</dbReference>
<evidence type="ECO:0000259" key="2">
    <source>
        <dbReference type="SMART" id="SM00101"/>
    </source>
</evidence>
<keyword evidence="4" id="KW-1185">Reference proteome</keyword>
<accession>F0VJK0</accession>
<dbReference type="Gene3D" id="1.20.190.20">
    <property type="entry name" value="14-3-3 domain"/>
    <property type="match status" value="1"/>
</dbReference>
<dbReference type="InParanoid" id="F0VJK0"/>
<dbReference type="OrthoDB" id="331927at2759"/>
<comment type="similarity">
    <text evidence="1">Belongs to the 14-3-3 family.</text>
</comment>
<dbReference type="AlphaFoldDB" id="F0VJK0"/>
<sequence>MAREDSLYMARLAEETERYEDLVFFMKKVVEAGQELNDEERNLLSVGYKNIVGGFRTSWRSLALIEQRDLEAGSLRLDLLTNYRRRLELQLQATCDEVTQLVDKLFLRIDTVCAALLIFTFDLLRTSFFPPWRRLSCQDEKFRTVVETAHRAYEEAYALAEAELPECHPVRLGIALNYSVFYYEALIEPDKACDLARAAIDASSAVVHTLGEDQAKDTLAMMQLLQDNLELWTTETLEEGGPPEEAVEEQL</sequence>
<dbReference type="GeneID" id="13443558"/>
<evidence type="ECO:0000256" key="1">
    <source>
        <dbReference type="ARBA" id="ARBA00006141"/>
    </source>
</evidence>
<dbReference type="eggNOG" id="KOG0841">
    <property type="taxonomic scope" value="Eukaryota"/>
</dbReference>
<dbReference type="SUPFAM" id="SSF48445">
    <property type="entry name" value="14-3-3 protein"/>
    <property type="match status" value="1"/>
</dbReference>
<evidence type="ECO:0000313" key="3">
    <source>
        <dbReference type="EMBL" id="CBZ53911.1"/>
    </source>
</evidence>
<dbReference type="InterPro" id="IPR023410">
    <property type="entry name" value="14-3-3_domain"/>
</dbReference>
<dbReference type="InterPro" id="IPR023409">
    <property type="entry name" value="14-3-3_CS"/>
</dbReference>
<dbReference type="SMART" id="SM00101">
    <property type="entry name" value="14_3_3"/>
    <property type="match status" value="1"/>
</dbReference>
<dbReference type="Proteomes" id="UP000007494">
    <property type="component" value="Chromosome VIII"/>
</dbReference>
<proteinExistence type="inferred from homology"/>
<protein>
    <submittedName>
        <fullName evidence="3">Putative 14-3-3 protein</fullName>
    </submittedName>
</protein>
<dbReference type="InterPro" id="IPR036815">
    <property type="entry name" value="14-3-3_dom_sf"/>
</dbReference>
<evidence type="ECO:0000313" key="4">
    <source>
        <dbReference type="Proteomes" id="UP000007494"/>
    </source>
</evidence>
<feature type="domain" description="14-3-3" evidence="2">
    <location>
        <begin position="3"/>
        <end position="246"/>
    </location>
</feature>
<dbReference type="EMBL" id="FR823390">
    <property type="protein sequence ID" value="CBZ53911.1"/>
    <property type="molecule type" value="Genomic_DNA"/>
</dbReference>
<dbReference type="PRINTS" id="PR00305">
    <property type="entry name" value="1433ZETA"/>
</dbReference>